<dbReference type="PANTHER" id="PTHR43065">
    <property type="entry name" value="SENSOR HISTIDINE KINASE"/>
    <property type="match status" value="1"/>
</dbReference>
<evidence type="ECO:0000259" key="12">
    <source>
        <dbReference type="PROSITE" id="PS50109"/>
    </source>
</evidence>
<evidence type="ECO:0000256" key="10">
    <source>
        <dbReference type="SAM" id="Coils"/>
    </source>
</evidence>
<feature type="domain" description="Histidine kinase" evidence="12">
    <location>
        <begin position="472"/>
        <end position="695"/>
    </location>
</feature>
<evidence type="ECO:0000256" key="3">
    <source>
        <dbReference type="ARBA" id="ARBA00022553"/>
    </source>
</evidence>
<evidence type="ECO:0000313" key="17">
    <source>
        <dbReference type="Proteomes" id="UP000603434"/>
    </source>
</evidence>
<accession>A0A8J6NQT3</accession>
<evidence type="ECO:0000259" key="14">
    <source>
        <dbReference type="PROSITE" id="PS50112"/>
    </source>
</evidence>
<dbReference type="InterPro" id="IPR000014">
    <property type="entry name" value="PAS"/>
</dbReference>
<dbReference type="Pfam" id="PF00072">
    <property type="entry name" value="Response_reg"/>
    <property type="match status" value="1"/>
</dbReference>
<dbReference type="InterPro" id="IPR011006">
    <property type="entry name" value="CheY-like_superfamily"/>
</dbReference>
<feature type="modified residue" description="4-aspartylphosphate" evidence="9">
    <location>
        <position position="768"/>
    </location>
</feature>
<evidence type="ECO:0000256" key="6">
    <source>
        <dbReference type="ARBA" id="ARBA00022777"/>
    </source>
</evidence>
<organism evidence="16 17">
    <name type="scientific">Candidatus Desulfatibia profunda</name>
    <dbReference type="NCBI Taxonomy" id="2841695"/>
    <lineage>
        <taxon>Bacteria</taxon>
        <taxon>Pseudomonadati</taxon>
        <taxon>Thermodesulfobacteriota</taxon>
        <taxon>Desulfobacteria</taxon>
        <taxon>Desulfobacterales</taxon>
        <taxon>Desulfobacterales incertae sedis</taxon>
        <taxon>Candidatus Desulfatibia</taxon>
    </lineage>
</organism>
<keyword evidence="5" id="KW-0547">Nucleotide-binding</keyword>
<feature type="domain" description="Response regulatory" evidence="13">
    <location>
        <begin position="717"/>
        <end position="833"/>
    </location>
</feature>
<evidence type="ECO:0000259" key="15">
    <source>
        <dbReference type="PROSITE" id="PS50113"/>
    </source>
</evidence>
<feature type="transmembrane region" description="Helical" evidence="11">
    <location>
        <begin position="279"/>
        <end position="301"/>
    </location>
</feature>
<dbReference type="InterPro" id="IPR036097">
    <property type="entry name" value="HisK_dim/P_sf"/>
</dbReference>
<dbReference type="InterPro" id="IPR000700">
    <property type="entry name" value="PAS-assoc_C"/>
</dbReference>
<evidence type="ECO:0000256" key="2">
    <source>
        <dbReference type="ARBA" id="ARBA00012438"/>
    </source>
</evidence>
<evidence type="ECO:0000256" key="9">
    <source>
        <dbReference type="PROSITE-ProRule" id="PRU00169"/>
    </source>
</evidence>
<dbReference type="EMBL" id="JACNJH010000129">
    <property type="protein sequence ID" value="MBC8361331.1"/>
    <property type="molecule type" value="Genomic_DNA"/>
</dbReference>
<proteinExistence type="predicted"/>
<dbReference type="SUPFAM" id="SSF55874">
    <property type="entry name" value="ATPase domain of HSP90 chaperone/DNA topoisomerase II/histidine kinase"/>
    <property type="match status" value="1"/>
</dbReference>
<keyword evidence="7" id="KW-0067">ATP-binding</keyword>
<feature type="domain" description="PAC" evidence="15">
    <location>
        <begin position="409"/>
        <end position="459"/>
    </location>
</feature>
<dbReference type="InterPro" id="IPR005467">
    <property type="entry name" value="His_kinase_dom"/>
</dbReference>
<dbReference type="SMART" id="SM00062">
    <property type="entry name" value="PBPb"/>
    <property type="match status" value="1"/>
</dbReference>
<evidence type="ECO:0000256" key="11">
    <source>
        <dbReference type="SAM" id="Phobius"/>
    </source>
</evidence>
<dbReference type="Pfam" id="PF08447">
    <property type="entry name" value="PAS_3"/>
    <property type="match status" value="1"/>
</dbReference>
<dbReference type="PROSITE" id="PS50113">
    <property type="entry name" value="PAC"/>
    <property type="match status" value="1"/>
</dbReference>
<dbReference type="SUPFAM" id="SSF52172">
    <property type="entry name" value="CheY-like"/>
    <property type="match status" value="1"/>
</dbReference>
<evidence type="ECO:0000256" key="7">
    <source>
        <dbReference type="ARBA" id="ARBA00022840"/>
    </source>
</evidence>
<sequence length="835" mass="94192">MKAPSFFIPFKRCLKVDSFGKCLAVIALFIGLLIWVTTPLCSRAAHQPLKVGIYQNKPLVFIDINGKVKGLYIDIIKHIASKEKWNIQYVPGSWQQCLERLESGEIDTLVAIAYNKERAQKYLFTKEIVFSNWGRVYTQENLNINSILNLTEKKIAVLKNDIYYENLKKLLQSFGVRSDFVEVEDYESVFRAVQAKEAHAGIIGRLYGVQHEDEYQVDKSPIVFSPVELRFAFHMNDYKTIMHVLDKYLQDLKANRQSVYYRSLDNWIGKAPDRQFPNWTVPALISIGALFLLLLVSSIVLKSQIKVKTAEMARKNLELAAEVAERKQAEAALQESEEKYRLLVENANDAVFIAQDDVVKFPNPKTVEMTGYSAEELAKTPFSQIVHPDDRRMVMDRHKRRLNGATPPGTYSFRILNKSGQKLWVELSTVFIRWEERPATLNFLRDVSAQKKLEAQFMHAQKMEAVGILAGGIAHDFNNLLQAILGFTQLALADCSRDDPKFDHLEAIEKAGLKSAELIRQLLTFSRKIESHLRPLDLNHFVRQIKEILFRTIPKMIAIELHLDDNIKTVNADPGQIEQMLINLAVNARDAMPEGGKLIIETANVTLDRDYCRIHLGAEPGEHVLLKVTDSGHGMDKDILEHIFEPFYTTKALGEGTGLGLSTVYGIVKSHGGYITCNSEPGKGTTFKIYILVSQASLQSNDVEDIKENDVRGGTETILIVDDEESLRTLGEQILKRSGYTVLTASNGEDALALYVQKKDQIDLVLLDLIMPGIDGRRCLEEILQINPAAKVAIASGYSINSPSRKAALDRAKGFINKPFGVKEMLKIVREILDN</sequence>
<dbReference type="CDD" id="cd00082">
    <property type="entry name" value="HisKA"/>
    <property type="match status" value="1"/>
</dbReference>
<dbReference type="PROSITE" id="PS50112">
    <property type="entry name" value="PAS"/>
    <property type="match status" value="1"/>
</dbReference>
<name>A0A8J6NQT3_9BACT</name>
<dbReference type="InterPro" id="IPR013655">
    <property type="entry name" value="PAS_fold_3"/>
</dbReference>
<dbReference type="CDD" id="cd00130">
    <property type="entry name" value="PAS"/>
    <property type="match status" value="1"/>
</dbReference>
<dbReference type="InterPro" id="IPR004358">
    <property type="entry name" value="Sig_transdc_His_kin-like_C"/>
</dbReference>
<dbReference type="Gene3D" id="3.30.450.20">
    <property type="entry name" value="PAS domain"/>
    <property type="match status" value="1"/>
</dbReference>
<feature type="domain" description="PAS" evidence="14">
    <location>
        <begin position="336"/>
        <end position="405"/>
    </location>
</feature>
<keyword evidence="8" id="KW-0902">Two-component regulatory system</keyword>
<dbReference type="InterPro" id="IPR003594">
    <property type="entry name" value="HATPase_dom"/>
</dbReference>
<dbReference type="SMART" id="SM00388">
    <property type="entry name" value="HisKA"/>
    <property type="match status" value="1"/>
</dbReference>
<evidence type="ECO:0000313" key="16">
    <source>
        <dbReference type="EMBL" id="MBC8361331.1"/>
    </source>
</evidence>
<dbReference type="EC" id="2.7.13.3" evidence="2"/>
<comment type="caution">
    <text evidence="16">The sequence shown here is derived from an EMBL/GenBank/DDBJ whole genome shotgun (WGS) entry which is preliminary data.</text>
</comment>
<dbReference type="Pfam" id="PF00512">
    <property type="entry name" value="HisKA"/>
    <property type="match status" value="1"/>
</dbReference>
<evidence type="ECO:0000256" key="8">
    <source>
        <dbReference type="ARBA" id="ARBA00023012"/>
    </source>
</evidence>
<dbReference type="NCBIfam" id="TIGR00229">
    <property type="entry name" value="sensory_box"/>
    <property type="match status" value="1"/>
</dbReference>
<dbReference type="PANTHER" id="PTHR43065:SF46">
    <property type="entry name" value="C4-DICARBOXYLATE TRANSPORT SENSOR PROTEIN DCTB"/>
    <property type="match status" value="1"/>
</dbReference>
<dbReference type="InterPro" id="IPR001638">
    <property type="entry name" value="Solute-binding_3/MltF_N"/>
</dbReference>
<reference evidence="16 17" key="1">
    <citation type="submission" date="2020-08" db="EMBL/GenBank/DDBJ databases">
        <title>Bridging the membrane lipid divide: bacteria of the FCB group superphylum have the potential to synthesize archaeal ether lipids.</title>
        <authorList>
            <person name="Villanueva L."/>
            <person name="Von Meijenfeldt F.A.B."/>
            <person name="Westbye A.B."/>
            <person name="Yadav S."/>
            <person name="Hopmans E.C."/>
            <person name="Dutilh B.E."/>
            <person name="Sinninghe Damste J.S."/>
        </authorList>
    </citation>
    <scope>NUCLEOTIDE SEQUENCE [LARGE SCALE GENOMIC DNA]</scope>
    <source>
        <strain evidence="16">NIOZ-UU30</strain>
    </source>
</reference>
<dbReference type="AlphaFoldDB" id="A0A8J6NQT3"/>
<evidence type="ECO:0000256" key="5">
    <source>
        <dbReference type="ARBA" id="ARBA00022741"/>
    </source>
</evidence>
<dbReference type="Gene3D" id="3.40.50.2300">
    <property type="match status" value="1"/>
</dbReference>
<keyword evidence="4" id="KW-0808">Transferase</keyword>
<dbReference type="InterPro" id="IPR001789">
    <property type="entry name" value="Sig_transdc_resp-reg_receiver"/>
</dbReference>
<dbReference type="Gene3D" id="1.10.287.130">
    <property type="match status" value="1"/>
</dbReference>
<keyword evidence="6" id="KW-0418">Kinase</keyword>
<dbReference type="PROSITE" id="PS50110">
    <property type="entry name" value="RESPONSE_REGULATORY"/>
    <property type="match status" value="1"/>
</dbReference>
<dbReference type="SMART" id="SM00091">
    <property type="entry name" value="PAS"/>
    <property type="match status" value="1"/>
</dbReference>
<dbReference type="Pfam" id="PF02518">
    <property type="entry name" value="HATPase_c"/>
    <property type="match status" value="1"/>
</dbReference>
<dbReference type="SMART" id="SM00387">
    <property type="entry name" value="HATPase_c"/>
    <property type="match status" value="1"/>
</dbReference>
<evidence type="ECO:0000256" key="4">
    <source>
        <dbReference type="ARBA" id="ARBA00022679"/>
    </source>
</evidence>
<dbReference type="GO" id="GO:0000155">
    <property type="term" value="F:phosphorelay sensor kinase activity"/>
    <property type="evidence" value="ECO:0007669"/>
    <property type="project" value="InterPro"/>
</dbReference>
<dbReference type="InterPro" id="IPR036890">
    <property type="entry name" value="HATPase_C_sf"/>
</dbReference>
<feature type="coiled-coil region" evidence="10">
    <location>
        <begin position="307"/>
        <end position="346"/>
    </location>
</feature>
<keyword evidence="11" id="KW-0812">Transmembrane</keyword>
<comment type="catalytic activity">
    <reaction evidence="1">
        <text>ATP + protein L-histidine = ADP + protein N-phospho-L-histidine.</text>
        <dbReference type="EC" id="2.7.13.3"/>
    </reaction>
</comment>
<gene>
    <name evidence="16" type="ORF">H8E23_08040</name>
</gene>
<protein>
    <recommendedName>
        <fullName evidence="2">histidine kinase</fullName>
        <ecNumber evidence="2">2.7.13.3</ecNumber>
    </recommendedName>
</protein>
<keyword evidence="11" id="KW-1133">Transmembrane helix</keyword>
<keyword evidence="3 9" id="KW-0597">Phosphoprotein</keyword>
<dbReference type="SUPFAM" id="SSF47384">
    <property type="entry name" value="Homodimeric domain of signal transducing histidine kinase"/>
    <property type="match status" value="1"/>
</dbReference>
<dbReference type="Proteomes" id="UP000603434">
    <property type="component" value="Unassembled WGS sequence"/>
</dbReference>
<dbReference type="Gene3D" id="3.40.190.10">
    <property type="entry name" value="Periplasmic binding protein-like II"/>
    <property type="match status" value="2"/>
</dbReference>
<dbReference type="Gene3D" id="3.30.565.10">
    <property type="entry name" value="Histidine kinase-like ATPase, C-terminal domain"/>
    <property type="match status" value="1"/>
</dbReference>
<dbReference type="SMART" id="SM00448">
    <property type="entry name" value="REC"/>
    <property type="match status" value="1"/>
</dbReference>
<dbReference type="PROSITE" id="PS50109">
    <property type="entry name" value="HIS_KIN"/>
    <property type="match status" value="1"/>
</dbReference>
<keyword evidence="11" id="KW-0472">Membrane</keyword>
<keyword evidence="10" id="KW-0175">Coiled coil</keyword>
<evidence type="ECO:0000259" key="13">
    <source>
        <dbReference type="PROSITE" id="PS50110"/>
    </source>
</evidence>
<dbReference type="InterPro" id="IPR035965">
    <property type="entry name" value="PAS-like_dom_sf"/>
</dbReference>
<dbReference type="GO" id="GO:0005524">
    <property type="term" value="F:ATP binding"/>
    <property type="evidence" value="ECO:0007669"/>
    <property type="project" value="UniProtKB-KW"/>
</dbReference>
<dbReference type="InterPro" id="IPR003661">
    <property type="entry name" value="HisK_dim/P_dom"/>
</dbReference>
<evidence type="ECO:0000256" key="1">
    <source>
        <dbReference type="ARBA" id="ARBA00000085"/>
    </source>
</evidence>
<dbReference type="PRINTS" id="PR00344">
    <property type="entry name" value="BCTRLSENSOR"/>
</dbReference>
<dbReference type="SUPFAM" id="SSF55785">
    <property type="entry name" value="PYP-like sensor domain (PAS domain)"/>
    <property type="match status" value="1"/>
</dbReference>
<dbReference type="SUPFAM" id="SSF53850">
    <property type="entry name" value="Periplasmic binding protein-like II"/>
    <property type="match status" value="1"/>
</dbReference>
<dbReference type="Pfam" id="PF00497">
    <property type="entry name" value="SBP_bac_3"/>
    <property type="match status" value="1"/>
</dbReference>